<feature type="coiled-coil region" evidence="1">
    <location>
        <begin position="56"/>
        <end position="83"/>
    </location>
</feature>
<organism evidence="2">
    <name type="scientific">Microvirus mar45</name>
    <dbReference type="NCBI Taxonomy" id="2851180"/>
    <lineage>
        <taxon>Viruses</taxon>
        <taxon>Monodnaviria</taxon>
        <taxon>Sangervirae</taxon>
        <taxon>Phixviricota</taxon>
        <taxon>Malgrandaviricetes</taxon>
        <taxon>Petitvirales</taxon>
        <taxon>Microviridae</taxon>
    </lineage>
</organism>
<evidence type="ECO:0000313" key="2">
    <source>
        <dbReference type="EMBL" id="QXP45085.1"/>
    </source>
</evidence>
<protein>
    <submittedName>
        <fullName evidence="2">Uncharacterized protein</fullName>
    </submittedName>
</protein>
<sequence>MSAKELFKVRPLDAENGKFIVTIGNHLATKRKFDSAKNAQKFVESKDWDLIVSLICACIEARETELKNMAEELQNQIKEETQK</sequence>
<name>A0A8F5XPJ3_9VIRU</name>
<evidence type="ECO:0000256" key="1">
    <source>
        <dbReference type="SAM" id="Coils"/>
    </source>
</evidence>
<accession>A0A8F5XPJ3</accession>
<proteinExistence type="predicted"/>
<keyword evidence="1" id="KW-0175">Coiled coil</keyword>
<dbReference type="EMBL" id="MZ089791">
    <property type="protein sequence ID" value="QXP45085.1"/>
    <property type="molecule type" value="Genomic_DNA"/>
</dbReference>
<reference evidence="2" key="1">
    <citation type="submission" date="2021-04" db="EMBL/GenBank/DDBJ databases">
        <title>Genomes of microviruses identified in yellow-bellied marmot fecal samples.</title>
        <authorList>
            <person name="Varsani A."/>
            <person name="Kraberger S."/>
            <person name="Chatterjee A."/>
            <person name="Richet C."/>
            <person name="Fontenele R.S."/>
            <person name="Schmidlin K."/>
            <person name="Blumstein D.T."/>
        </authorList>
    </citation>
    <scope>NUCLEOTIDE SEQUENCE</scope>
    <source>
        <strain evidence="2">Mar45</strain>
    </source>
</reference>